<proteinExistence type="inferred from homology"/>
<dbReference type="RefSeq" id="WP_006597514.1">
    <property type="nucleotide sequence ID" value="NZ_GL622359.1"/>
</dbReference>
<keyword evidence="3 5" id="KW-0378">Hydrolase</keyword>
<dbReference type="PRINTS" id="PR00727">
    <property type="entry name" value="LEADERPTASE"/>
</dbReference>
<feature type="transmembrane region" description="Helical" evidence="3">
    <location>
        <begin position="36"/>
        <end position="56"/>
    </location>
</feature>
<name>E6MDL4_9FIRM</name>
<dbReference type="GO" id="GO:0005886">
    <property type="term" value="C:plasma membrane"/>
    <property type="evidence" value="ECO:0007669"/>
    <property type="project" value="UniProtKB-SubCell"/>
</dbReference>
<evidence type="ECO:0000313" key="6">
    <source>
        <dbReference type="Proteomes" id="UP000004754"/>
    </source>
</evidence>
<evidence type="ECO:0000313" key="5">
    <source>
        <dbReference type="EMBL" id="EFV02814.1"/>
    </source>
</evidence>
<dbReference type="NCBIfam" id="TIGR02227">
    <property type="entry name" value="sigpep_I_bact"/>
    <property type="match status" value="1"/>
</dbReference>
<keyword evidence="3" id="KW-1133">Transmembrane helix</keyword>
<dbReference type="HOGENOM" id="CLU_028723_5_2_9"/>
<dbReference type="CDD" id="cd06530">
    <property type="entry name" value="S26_SPase_I"/>
    <property type="match status" value="1"/>
</dbReference>
<dbReference type="GO" id="GO:0009003">
    <property type="term" value="F:signal peptidase activity"/>
    <property type="evidence" value="ECO:0007669"/>
    <property type="project" value="UniProtKB-EC"/>
</dbReference>
<dbReference type="eggNOG" id="COG0681">
    <property type="taxonomic scope" value="Bacteria"/>
</dbReference>
<accession>E6MDL4</accession>
<keyword evidence="3" id="KW-0472">Membrane</keyword>
<dbReference type="AlphaFoldDB" id="E6MDL4"/>
<dbReference type="Proteomes" id="UP000004754">
    <property type="component" value="Unassembled WGS sequence"/>
</dbReference>
<feature type="domain" description="Peptidase S26" evidence="4">
    <location>
        <begin position="31"/>
        <end position="180"/>
    </location>
</feature>
<reference evidence="5 6" key="1">
    <citation type="submission" date="2010-12" db="EMBL/GenBank/DDBJ databases">
        <authorList>
            <person name="Muzny D."/>
            <person name="Qin X."/>
            <person name="Deng J."/>
            <person name="Jiang H."/>
            <person name="Liu Y."/>
            <person name="Qu J."/>
            <person name="Song X.-Z."/>
            <person name="Zhang L."/>
            <person name="Thornton R."/>
            <person name="Coyle M."/>
            <person name="Francisco L."/>
            <person name="Jackson L."/>
            <person name="Javaid M."/>
            <person name="Korchina V."/>
            <person name="Kovar C."/>
            <person name="Mata R."/>
            <person name="Mathew T."/>
            <person name="Ngo R."/>
            <person name="Nguyen L."/>
            <person name="Nguyen N."/>
            <person name="Okwuonu G."/>
            <person name="Ongeri F."/>
            <person name="Pham C."/>
            <person name="Simmons D."/>
            <person name="Wilczek-Boney K."/>
            <person name="Hale W."/>
            <person name="Jakkamsetti A."/>
            <person name="Pham P."/>
            <person name="Ruth R."/>
            <person name="San Lucas F."/>
            <person name="Warren J."/>
            <person name="Zhang J."/>
            <person name="Zhao Z."/>
            <person name="Zhou C."/>
            <person name="Zhu D."/>
            <person name="Lee S."/>
            <person name="Bess C."/>
            <person name="Blankenburg K."/>
            <person name="Forbes L."/>
            <person name="Fu Q."/>
            <person name="Gubbala S."/>
            <person name="Hirani K."/>
            <person name="Jayaseelan J.C."/>
            <person name="Lara F."/>
            <person name="Munidasa M."/>
            <person name="Palculict T."/>
            <person name="Patil S."/>
            <person name="Pu L.-L."/>
            <person name="Saada N."/>
            <person name="Tang L."/>
            <person name="Weissenberger G."/>
            <person name="Zhu Y."/>
            <person name="Hemphill L."/>
            <person name="Shang Y."/>
            <person name="Youmans B."/>
            <person name="Ayvaz T."/>
            <person name="Ross M."/>
            <person name="Santibanez J."/>
            <person name="Aqrawi P."/>
            <person name="Gross S."/>
            <person name="Joshi V."/>
            <person name="Fowler G."/>
            <person name="Nazareth L."/>
            <person name="Reid J."/>
            <person name="Worley K."/>
            <person name="Petrosino J."/>
            <person name="Highlander S."/>
            <person name="Gibbs R."/>
        </authorList>
    </citation>
    <scope>NUCLEOTIDE SEQUENCE [LARGE SCALE GENOMIC DNA]</scope>
    <source>
        <strain evidence="5 6">ATCC 23263</strain>
    </source>
</reference>
<dbReference type="InterPro" id="IPR036286">
    <property type="entry name" value="LexA/Signal_pep-like_sf"/>
</dbReference>
<dbReference type="InterPro" id="IPR019533">
    <property type="entry name" value="Peptidase_S26"/>
</dbReference>
<protein>
    <recommendedName>
        <fullName evidence="3">Signal peptidase I</fullName>
        <ecNumber evidence="3">3.4.21.89</ecNumber>
    </recommendedName>
</protein>
<dbReference type="EC" id="3.4.21.89" evidence="3"/>
<dbReference type="Gene3D" id="2.10.109.10">
    <property type="entry name" value="Umud Fragment, subunit A"/>
    <property type="match status" value="1"/>
</dbReference>
<dbReference type="PANTHER" id="PTHR43390">
    <property type="entry name" value="SIGNAL PEPTIDASE I"/>
    <property type="match status" value="1"/>
</dbReference>
<dbReference type="SUPFAM" id="SSF51306">
    <property type="entry name" value="LexA/Signal peptidase"/>
    <property type="match status" value="1"/>
</dbReference>
<dbReference type="GO" id="GO:0006465">
    <property type="term" value="P:signal peptide processing"/>
    <property type="evidence" value="ECO:0007669"/>
    <property type="project" value="InterPro"/>
</dbReference>
<dbReference type="STRING" id="887929.HMP0721_0096"/>
<evidence type="ECO:0000256" key="3">
    <source>
        <dbReference type="RuleBase" id="RU362042"/>
    </source>
</evidence>
<comment type="similarity">
    <text evidence="2 3">Belongs to the peptidase S26 family.</text>
</comment>
<evidence type="ECO:0000256" key="1">
    <source>
        <dbReference type="ARBA" id="ARBA00004401"/>
    </source>
</evidence>
<keyword evidence="3" id="KW-0812">Transmembrane</keyword>
<dbReference type="PANTHER" id="PTHR43390:SF1">
    <property type="entry name" value="CHLOROPLAST PROCESSING PEPTIDASE"/>
    <property type="match status" value="1"/>
</dbReference>
<dbReference type="GO" id="GO:0004252">
    <property type="term" value="F:serine-type endopeptidase activity"/>
    <property type="evidence" value="ECO:0007669"/>
    <property type="project" value="InterPro"/>
</dbReference>
<comment type="subcellular location">
    <subcellularLocation>
        <location evidence="1">Cell membrane</location>
        <topology evidence="1">Single-pass type II membrane protein</topology>
    </subcellularLocation>
    <subcellularLocation>
        <location evidence="3">Membrane</location>
        <topology evidence="3">Single-pass type II membrane protein</topology>
    </subcellularLocation>
</comment>
<gene>
    <name evidence="5" type="primary">lepB</name>
    <name evidence="5" type="ORF">HMP0721_0096</name>
</gene>
<dbReference type="InterPro" id="IPR000223">
    <property type="entry name" value="Pept_S26A_signal_pept_1"/>
</dbReference>
<keyword evidence="3" id="KW-0645">Protease</keyword>
<evidence type="ECO:0000256" key="2">
    <source>
        <dbReference type="ARBA" id="ARBA00009370"/>
    </source>
</evidence>
<sequence length="186" mass="20772">MSAKHPKISQTPAEAIAKRKREYNQREEVMTFVKRLFWLAAMLLLIFGLIFGVVPMPDNAMRPGISAGDLLFYFRRNAGYNDGDVVVWRKGGKTRTGRIVARGGDTVDIGDDGHLAINGNRKIETDIVYQTTRYGDRVTYPLTLKAGQFFVLGDYRIGAKDSRYDGPISQKAIAGRVILVMRGSDL</sequence>
<evidence type="ECO:0000259" key="4">
    <source>
        <dbReference type="Pfam" id="PF10502"/>
    </source>
</evidence>
<comment type="catalytic activity">
    <reaction evidence="3">
        <text>Cleavage of hydrophobic, N-terminal signal or leader sequences from secreted and periplasmic proteins.</text>
        <dbReference type="EC" id="3.4.21.89"/>
    </reaction>
</comment>
<comment type="caution">
    <text evidence="5">The sequence shown here is derived from an EMBL/GenBank/DDBJ whole genome shotgun (WGS) entry which is preliminary data.</text>
</comment>
<dbReference type="EMBL" id="AEQN01000004">
    <property type="protein sequence ID" value="EFV02814.1"/>
    <property type="molecule type" value="Genomic_DNA"/>
</dbReference>
<dbReference type="Pfam" id="PF10502">
    <property type="entry name" value="Peptidase_S26"/>
    <property type="match status" value="1"/>
</dbReference>
<organism evidence="5 6">
    <name type="scientific">Pseudoramibacter alactolyticus ATCC 23263</name>
    <dbReference type="NCBI Taxonomy" id="887929"/>
    <lineage>
        <taxon>Bacteria</taxon>
        <taxon>Bacillati</taxon>
        <taxon>Bacillota</taxon>
        <taxon>Clostridia</taxon>
        <taxon>Eubacteriales</taxon>
        <taxon>Eubacteriaceae</taxon>
        <taxon>Pseudoramibacter</taxon>
    </lineage>
</organism>
<keyword evidence="6" id="KW-1185">Reference proteome</keyword>